<protein>
    <submittedName>
        <fullName evidence="1">Uncharacterized protein</fullName>
    </submittedName>
</protein>
<accession>A0ACC0LJS4</accession>
<gene>
    <name evidence="1" type="ORF">RHMOL_Rhmol12G0154500</name>
</gene>
<name>A0ACC0LJS4_RHOML</name>
<sequence length="71" mass="7894">MAVTVAPSPPTRSPYSSKPPPLHLLQLLAADNCFGIATVLTSSEERWDDGCGRRPWLSLNLYPFSFSFFVH</sequence>
<evidence type="ECO:0000313" key="1">
    <source>
        <dbReference type="EMBL" id="KAI8528516.1"/>
    </source>
</evidence>
<reference evidence="1" key="1">
    <citation type="submission" date="2022-02" db="EMBL/GenBank/DDBJ databases">
        <title>Plant Genome Project.</title>
        <authorList>
            <person name="Zhang R.-G."/>
        </authorList>
    </citation>
    <scope>NUCLEOTIDE SEQUENCE</scope>
    <source>
        <strain evidence="1">AT1</strain>
    </source>
</reference>
<dbReference type="EMBL" id="CM046399">
    <property type="protein sequence ID" value="KAI8528516.1"/>
    <property type="molecule type" value="Genomic_DNA"/>
</dbReference>
<comment type="caution">
    <text evidence="1">The sequence shown here is derived from an EMBL/GenBank/DDBJ whole genome shotgun (WGS) entry which is preliminary data.</text>
</comment>
<organism evidence="1 2">
    <name type="scientific">Rhododendron molle</name>
    <name type="common">Chinese azalea</name>
    <name type="synonym">Azalea mollis</name>
    <dbReference type="NCBI Taxonomy" id="49168"/>
    <lineage>
        <taxon>Eukaryota</taxon>
        <taxon>Viridiplantae</taxon>
        <taxon>Streptophyta</taxon>
        <taxon>Embryophyta</taxon>
        <taxon>Tracheophyta</taxon>
        <taxon>Spermatophyta</taxon>
        <taxon>Magnoliopsida</taxon>
        <taxon>eudicotyledons</taxon>
        <taxon>Gunneridae</taxon>
        <taxon>Pentapetalae</taxon>
        <taxon>asterids</taxon>
        <taxon>Ericales</taxon>
        <taxon>Ericaceae</taxon>
        <taxon>Ericoideae</taxon>
        <taxon>Rhodoreae</taxon>
        <taxon>Rhododendron</taxon>
    </lineage>
</organism>
<evidence type="ECO:0000313" key="2">
    <source>
        <dbReference type="Proteomes" id="UP001062846"/>
    </source>
</evidence>
<dbReference type="Proteomes" id="UP001062846">
    <property type="component" value="Chromosome 12"/>
</dbReference>
<keyword evidence="2" id="KW-1185">Reference proteome</keyword>
<proteinExistence type="predicted"/>